<dbReference type="Proteomes" id="UP000627292">
    <property type="component" value="Unassembled WGS sequence"/>
</dbReference>
<comment type="catalytic activity">
    <reaction evidence="1">
        <text>Eliminative cleavage of (1-&gt;4)-alpha-D-galacturonan to give oligosaccharides with 4-deoxy-alpha-D-galact-4-enuronosyl groups at their non-reducing ends.</text>
        <dbReference type="EC" id="4.2.2.2"/>
    </reaction>
</comment>
<dbReference type="Gene3D" id="2.160.20.10">
    <property type="entry name" value="Single-stranded right-handed beta-helix, Pectin lyase-like"/>
    <property type="match status" value="1"/>
</dbReference>
<evidence type="ECO:0000313" key="13">
    <source>
        <dbReference type="Proteomes" id="UP000627292"/>
    </source>
</evidence>
<evidence type="ECO:0000313" key="12">
    <source>
        <dbReference type="EMBL" id="GGH63395.1"/>
    </source>
</evidence>
<dbReference type="PRINTS" id="PR00807">
    <property type="entry name" value="AMBALLERGEN"/>
</dbReference>
<keyword evidence="8 9" id="KW-0456">Lyase</keyword>
<feature type="signal peptide" evidence="10">
    <location>
        <begin position="1"/>
        <end position="23"/>
    </location>
</feature>
<evidence type="ECO:0000256" key="9">
    <source>
        <dbReference type="RuleBase" id="RU361173"/>
    </source>
</evidence>
<dbReference type="InterPro" id="IPR018082">
    <property type="entry name" value="AmbAllergen"/>
</dbReference>
<keyword evidence="7" id="KW-0106">Calcium</keyword>
<comment type="similarity">
    <text evidence="9">Belongs to the polysaccharide lyase 1 family.</text>
</comment>
<dbReference type="InterPro" id="IPR045032">
    <property type="entry name" value="PEL"/>
</dbReference>
<keyword evidence="9" id="KW-0624">Polysaccharide degradation</keyword>
<dbReference type="SUPFAM" id="SSF51126">
    <property type="entry name" value="Pectin lyase-like"/>
    <property type="match status" value="1"/>
</dbReference>
<feature type="chain" id="PRO_5036770164" description="pectate lyase" evidence="10">
    <location>
        <begin position="24"/>
        <end position="347"/>
    </location>
</feature>
<accession>A0A917MTT3</accession>
<name>A0A917MTT3_9BACT</name>
<organism evidence="12 13">
    <name type="scientific">Filimonas zeae</name>
    <dbReference type="NCBI Taxonomy" id="1737353"/>
    <lineage>
        <taxon>Bacteria</taxon>
        <taxon>Pseudomonadati</taxon>
        <taxon>Bacteroidota</taxon>
        <taxon>Chitinophagia</taxon>
        <taxon>Chitinophagales</taxon>
        <taxon>Chitinophagaceae</taxon>
        <taxon>Filimonas</taxon>
    </lineage>
</organism>
<comment type="caution">
    <text evidence="12">The sequence shown here is derived from an EMBL/GenBank/DDBJ whole genome shotgun (WGS) entry which is preliminary data.</text>
</comment>
<keyword evidence="13" id="KW-1185">Reference proteome</keyword>
<dbReference type="InterPro" id="IPR012334">
    <property type="entry name" value="Pectin_lyas_fold"/>
</dbReference>
<evidence type="ECO:0000256" key="1">
    <source>
        <dbReference type="ARBA" id="ARBA00000695"/>
    </source>
</evidence>
<evidence type="ECO:0000256" key="3">
    <source>
        <dbReference type="ARBA" id="ARBA00005220"/>
    </source>
</evidence>
<evidence type="ECO:0000259" key="11">
    <source>
        <dbReference type="SMART" id="SM00656"/>
    </source>
</evidence>
<dbReference type="Pfam" id="PF00544">
    <property type="entry name" value="Pectate_lyase_4"/>
    <property type="match status" value="1"/>
</dbReference>
<evidence type="ECO:0000256" key="2">
    <source>
        <dbReference type="ARBA" id="ARBA00001913"/>
    </source>
</evidence>
<dbReference type="InterPro" id="IPR011050">
    <property type="entry name" value="Pectin_lyase_fold/virulence"/>
</dbReference>
<proteinExistence type="inferred from homology"/>
<dbReference type="PANTHER" id="PTHR31683:SF18">
    <property type="entry name" value="PECTATE LYASE 21-RELATED"/>
    <property type="match status" value="1"/>
</dbReference>
<evidence type="ECO:0000256" key="6">
    <source>
        <dbReference type="ARBA" id="ARBA00022729"/>
    </source>
</evidence>
<dbReference type="GO" id="GO:0005576">
    <property type="term" value="C:extracellular region"/>
    <property type="evidence" value="ECO:0007669"/>
    <property type="project" value="UniProtKB-SubCell"/>
</dbReference>
<evidence type="ECO:0000256" key="5">
    <source>
        <dbReference type="ARBA" id="ARBA00022723"/>
    </source>
</evidence>
<reference evidence="12" key="2">
    <citation type="submission" date="2020-09" db="EMBL/GenBank/DDBJ databases">
        <authorList>
            <person name="Sun Q."/>
            <person name="Zhou Y."/>
        </authorList>
    </citation>
    <scope>NUCLEOTIDE SEQUENCE</scope>
    <source>
        <strain evidence="12">CGMCC 1.15290</strain>
    </source>
</reference>
<keyword evidence="9" id="KW-0119">Carbohydrate metabolism</keyword>
<evidence type="ECO:0000256" key="8">
    <source>
        <dbReference type="ARBA" id="ARBA00023239"/>
    </source>
</evidence>
<dbReference type="EC" id="4.2.2.2" evidence="4"/>
<comment type="cofactor">
    <cofactor evidence="2">
        <name>Ca(2+)</name>
        <dbReference type="ChEBI" id="CHEBI:29108"/>
    </cofactor>
</comment>
<gene>
    <name evidence="12" type="ORF">GCM10011379_14240</name>
</gene>
<dbReference type="GO" id="GO:0046872">
    <property type="term" value="F:metal ion binding"/>
    <property type="evidence" value="ECO:0007669"/>
    <property type="project" value="UniProtKB-KW"/>
</dbReference>
<dbReference type="GO" id="GO:0000272">
    <property type="term" value="P:polysaccharide catabolic process"/>
    <property type="evidence" value="ECO:0007669"/>
    <property type="project" value="UniProtKB-KW"/>
</dbReference>
<dbReference type="PANTHER" id="PTHR31683">
    <property type="entry name" value="PECTATE LYASE 18-RELATED"/>
    <property type="match status" value="1"/>
</dbReference>
<dbReference type="AlphaFoldDB" id="A0A917MTT3"/>
<reference evidence="12" key="1">
    <citation type="journal article" date="2014" name="Int. J. Syst. Evol. Microbiol.">
        <title>Complete genome sequence of Corynebacterium casei LMG S-19264T (=DSM 44701T), isolated from a smear-ripened cheese.</title>
        <authorList>
            <consortium name="US DOE Joint Genome Institute (JGI-PGF)"/>
            <person name="Walter F."/>
            <person name="Albersmeier A."/>
            <person name="Kalinowski J."/>
            <person name="Ruckert C."/>
        </authorList>
    </citation>
    <scope>NUCLEOTIDE SEQUENCE</scope>
    <source>
        <strain evidence="12">CGMCC 1.15290</strain>
    </source>
</reference>
<dbReference type="SMART" id="SM00656">
    <property type="entry name" value="Amb_all"/>
    <property type="match status" value="1"/>
</dbReference>
<feature type="domain" description="Pectate lyase" evidence="11">
    <location>
        <begin position="74"/>
        <end position="285"/>
    </location>
</feature>
<sequence length="347" mass="36462">MKNMKLTKSLSIAISAISLSAFISSCSKNQVAAEADQLSINTLSATTGNVSALAFTVATANGFAQGTTGGAGGTAVTVTTAANFISQAQSSGAKIITVSGSLNLGSTPVSIASNKTIVGATTASSIIGNVKVDNVTNVIIQNLNISNPTGAGTGDAIEISGSTKVFVNKCNIFDGADGNLDIVRGADNVTVSWCRFYYSAVTTHQFSNLIGNGDNVTTDAGKLHVTLHHNWYDNGVNQRMPRVRFGYVHVYNNYYGSNNDSYNVGVGNNSHILVENNCFENQARLWSDARSSTSVAYQLTWTGNVLINSSYPTWATNYSSPFSRPYSYSPHTGSAIKTTVTLGAGNK</sequence>
<keyword evidence="5" id="KW-0479">Metal-binding</keyword>
<keyword evidence="6 10" id="KW-0732">Signal</keyword>
<comment type="subcellular location">
    <subcellularLocation>
        <location evidence="9">Secreted</location>
    </subcellularLocation>
</comment>
<dbReference type="GO" id="GO:0030570">
    <property type="term" value="F:pectate lyase activity"/>
    <property type="evidence" value="ECO:0007669"/>
    <property type="project" value="UniProtKB-EC"/>
</dbReference>
<evidence type="ECO:0000256" key="4">
    <source>
        <dbReference type="ARBA" id="ARBA00012272"/>
    </source>
</evidence>
<evidence type="ECO:0000256" key="10">
    <source>
        <dbReference type="SAM" id="SignalP"/>
    </source>
</evidence>
<dbReference type="PROSITE" id="PS51257">
    <property type="entry name" value="PROKAR_LIPOPROTEIN"/>
    <property type="match status" value="1"/>
</dbReference>
<evidence type="ECO:0000256" key="7">
    <source>
        <dbReference type="ARBA" id="ARBA00022837"/>
    </source>
</evidence>
<protein>
    <recommendedName>
        <fullName evidence="4">pectate lyase</fullName>
        <ecNumber evidence="4">4.2.2.2</ecNumber>
    </recommendedName>
</protein>
<dbReference type="EMBL" id="BMIB01000002">
    <property type="protein sequence ID" value="GGH63395.1"/>
    <property type="molecule type" value="Genomic_DNA"/>
</dbReference>
<comment type="pathway">
    <text evidence="3">Glycan metabolism; pectin degradation; 2-dehydro-3-deoxy-D-gluconate from pectin: step 2/5.</text>
</comment>
<dbReference type="InterPro" id="IPR002022">
    <property type="entry name" value="Pec_lyase"/>
</dbReference>
<keyword evidence="9" id="KW-0964">Secreted</keyword>